<dbReference type="CDD" id="cd06261">
    <property type="entry name" value="TM_PBP2"/>
    <property type="match status" value="1"/>
</dbReference>
<dbReference type="Proteomes" id="UP000295722">
    <property type="component" value="Unassembled WGS sequence"/>
</dbReference>
<keyword evidence="4 10" id="KW-0813">Transport</keyword>
<dbReference type="EMBL" id="SMRP01000013">
    <property type="protein sequence ID" value="TDG20962.1"/>
    <property type="molecule type" value="Genomic_DNA"/>
</dbReference>
<dbReference type="PROSITE" id="PS50928">
    <property type="entry name" value="ABC_TM1"/>
    <property type="match status" value="1"/>
</dbReference>
<dbReference type="PANTHER" id="PTHR30614">
    <property type="entry name" value="MEMBRANE COMPONENT OF AMINO ACID ABC TRANSPORTER"/>
    <property type="match status" value="1"/>
</dbReference>
<evidence type="ECO:0000256" key="2">
    <source>
        <dbReference type="ARBA" id="ARBA00004429"/>
    </source>
</evidence>
<feature type="transmembrane region" description="Helical" evidence="10">
    <location>
        <begin position="98"/>
        <end position="122"/>
    </location>
</feature>
<dbReference type="InterPro" id="IPR043429">
    <property type="entry name" value="ArtM/GltK/GlnP/TcyL/YhdX-like"/>
</dbReference>
<evidence type="ECO:0000256" key="10">
    <source>
        <dbReference type="RuleBase" id="RU363032"/>
    </source>
</evidence>
<evidence type="ECO:0000313" key="12">
    <source>
        <dbReference type="EMBL" id="TDG20962.1"/>
    </source>
</evidence>
<comment type="function">
    <text evidence="1">Part of the binding-protein-dependent transport system for glutamine; probably responsible for the translocation of the substrate across the membrane.</text>
</comment>
<dbReference type="Pfam" id="PF00528">
    <property type="entry name" value="BPD_transp_1"/>
    <property type="match status" value="1"/>
</dbReference>
<dbReference type="RefSeq" id="WP_133197313.1">
    <property type="nucleotide sequence ID" value="NZ_JBHUCW010000002.1"/>
</dbReference>
<evidence type="ECO:0000256" key="1">
    <source>
        <dbReference type="ARBA" id="ARBA00003159"/>
    </source>
</evidence>
<evidence type="ECO:0000256" key="4">
    <source>
        <dbReference type="ARBA" id="ARBA00022448"/>
    </source>
</evidence>
<dbReference type="InterPro" id="IPR035906">
    <property type="entry name" value="MetI-like_sf"/>
</dbReference>
<evidence type="ECO:0000256" key="3">
    <source>
        <dbReference type="ARBA" id="ARBA00010072"/>
    </source>
</evidence>
<organism evidence="12 13">
    <name type="scientific">Paraburkholderia silviterrae</name>
    <dbReference type="NCBI Taxonomy" id="2528715"/>
    <lineage>
        <taxon>Bacteria</taxon>
        <taxon>Pseudomonadati</taxon>
        <taxon>Pseudomonadota</taxon>
        <taxon>Betaproteobacteria</taxon>
        <taxon>Burkholderiales</taxon>
        <taxon>Burkholderiaceae</taxon>
        <taxon>Paraburkholderia</taxon>
    </lineage>
</organism>
<reference evidence="12 13" key="1">
    <citation type="submission" date="2019-03" db="EMBL/GenBank/DDBJ databases">
        <title>Paraburkholderia sp. 4M-K11, isolated from subtropical forest soil.</title>
        <authorList>
            <person name="Gao Z.-H."/>
            <person name="Qiu L.-H."/>
        </authorList>
    </citation>
    <scope>NUCLEOTIDE SEQUENCE [LARGE SCALE GENOMIC DNA]</scope>
    <source>
        <strain evidence="12 13">4M-K11</strain>
    </source>
</reference>
<dbReference type="GO" id="GO:0006865">
    <property type="term" value="P:amino acid transport"/>
    <property type="evidence" value="ECO:0007669"/>
    <property type="project" value="UniProtKB-KW"/>
</dbReference>
<name>A0A4R5M625_9BURK</name>
<protein>
    <submittedName>
        <fullName evidence="12">ABC transporter permease subunit</fullName>
    </submittedName>
</protein>
<keyword evidence="13" id="KW-1185">Reference proteome</keyword>
<feature type="transmembrane region" description="Helical" evidence="10">
    <location>
        <begin position="65"/>
        <end position="86"/>
    </location>
</feature>
<keyword evidence="6 10" id="KW-0812">Transmembrane</keyword>
<evidence type="ECO:0000256" key="5">
    <source>
        <dbReference type="ARBA" id="ARBA00022475"/>
    </source>
</evidence>
<accession>A0A4R5M625</accession>
<evidence type="ECO:0000256" key="9">
    <source>
        <dbReference type="ARBA" id="ARBA00023136"/>
    </source>
</evidence>
<dbReference type="NCBIfam" id="TIGR01726">
    <property type="entry name" value="HEQRo_perm_3TM"/>
    <property type="match status" value="1"/>
</dbReference>
<dbReference type="InterPro" id="IPR000515">
    <property type="entry name" value="MetI-like"/>
</dbReference>
<feature type="domain" description="ABC transmembrane type-1" evidence="11">
    <location>
        <begin position="17"/>
        <end position="218"/>
    </location>
</feature>
<dbReference type="InterPro" id="IPR010065">
    <property type="entry name" value="AA_ABC_transptr_permease_3TM"/>
</dbReference>
<comment type="caution">
    <text evidence="12">The sequence shown here is derived from an EMBL/GenBank/DDBJ whole genome shotgun (WGS) entry which is preliminary data.</text>
</comment>
<sequence>MDWTVIPSYGNMLLLGLVTTLKLLLVSGIAGFAFAVIVAFARISRNPLIANASKGFTALIRGTPLLVQIYILYYGVGSLFAQWPWLRTSVLWPFLRDGFWYVALALVVSVGAYVGEVIRAGLRGVPKGELEAARAMGMRPLLIVRRVWLPRAIQILLPTLAGESVMLLKSTALASTVAVMDVLGAANYIRAQTLRTYEPLLAIAVIYVVLAYLIERGFGYLERRVPVRSAR</sequence>
<dbReference type="OrthoDB" id="9809799at2"/>
<feature type="transmembrane region" description="Helical" evidence="10">
    <location>
        <begin position="20"/>
        <end position="44"/>
    </location>
</feature>
<evidence type="ECO:0000313" key="13">
    <source>
        <dbReference type="Proteomes" id="UP000295722"/>
    </source>
</evidence>
<dbReference type="SUPFAM" id="SSF161098">
    <property type="entry name" value="MetI-like"/>
    <property type="match status" value="1"/>
</dbReference>
<gene>
    <name evidence="12" type="ORF">EYW47_23930</name>
</gene>
<evidence type="ECO:0000256" key="8">
    <source>
        <dbReference type="ARBA" id="ARBA00022989"/>
    </source>
</evidence>
<dbReference type="GO" id="GO:0022857">
    <property type="term" value="F:transmembrane transporter activity"/>
    <property type="evidence" value="ECO:0007669"/>
    <property type="project" value="InterPro"/>
</dbReference>
<comment type="similarity">
    <text evidence="3">Belongs to the binding-protein-dependent transport system permease family. HisMQ subfamily.</text>
</comment>
<dbReference type="PANTHER" id="PTHR30614:SF20">
    <property type="entry name" value="GLUTAMINE TRANSPORT SYSTEM PERMEASE PROTEIN GLNP"/>
    <property type="match status" value="1"/>
</dbReference>
<keyword evidence="5" id="KW-1003">Cell membrane</keyword>
<comment type="subcellular location">
    <subcellularLocation>
        <location evidence="2">Cell inner membrane</location>
        <topology evidence="2">Multi-pass membrane protein</topology>
    </subcellularLocation>
    <subcellularLocation>
        <location evidence="10">Cell membrane</location>
        <topology evidence="10">Multi-pass membrane protein</topology>
    </subcellularLocation>
</comment>
<keyword evidence="8 10" id="KW-1133">Transmembrane helix</keyword>
<keyword evidence="7" id="KW-0029">Amino-acid transport</keyword>
<dbReference type="GO" id="GO:0043190">
    <property type="term" value="C:ATP-binding cassette (ABC) transporter complex"/>
    <property type="evidence" value="ECO:0007669"/>
    <property type="project" value="InterPro"/>
</dbReference>
<keyword evidence="9 10" id="KW-0472">Membrane</keyword>
<evidence type="ECO:0000256" key="6">
    <source>
        <dbReference type="ARBA" id="ARBA00022692"/>
    </source>
</evidence>
<evidence type="ECO:0000259" key="11">
    <source>
        <dbReference type="PROSITE" id="PS50928"/>
    </source>
</evidence>
<feature type="transmembrane region" description="Helical" evidence="10">
    <location>
        <begin position="196"/>
        <end position="214"/>
    </location>
</feature>
<dbReference type="Gene3D" id="1.10.3720.10">
    <property type="entry name" value="MetI-like"/>
    <property type="match status" value="1"/>
</dbReference>
<proteinExistence type="inferred from homology"/>
<evidence type="ECO:0000256" key="7">
    <source>
        <dbReference type="ARBA" id="ARBA00022970"/>
    </source>
</evidence>
<dbReference type="AlphaFoldDB" id="A0A4R5M625"/>